<dbReference type="OrthoDB" id="5415592at2759"/>
<keyword evidence="6" id="KW-0677">Repeat</keyword>
<keyword evidence="12" id="KW-1185">Reference proteome</keyword>
<dbReference type="PANTHER" id="PTHR47254">
    <property type="entry name" value="CELL WALL MANNOPROTEIN CIS3-RELATED"/>
    <property type="match status" value="1"/>
</dbReference>
<dbReference type="Proteomes" id="UP000501346">
    <property type="component" value="Chromosome SeXI"/>
</dbReference>
<organism evidence="11 12">
    <name type="scientific">Saccharomyces pastorianus</name>
    <name type="common">Lager yeast</name>
    <name type="synonym">Saccharomyces cerevisiae x Saccharomyces eubayanus</name>
    <dbReference type="NCBI Taxonomy" id="27292"/>
    <lineage>
        <taxon>Eukaryota</taxon>
        <taxon>Fungi</taxon>
        <taxon>Dikarya</taxon>
        <taxon>Ascomycota</taxon>
        <taxon>Saccharomycotina</taxon>
        <taxon>Saccharomycetes</taxon>
        <taxon>Saccharomycetales</taxon>
        <taxon>Saccharomycetaceae</taxon>
        <taxon>Saccharomyces</taxon>
    </lineage>
</organism>
<gene>
    <name evidence="11" type="primary">CIS3_3</name>
    <name evidence="11" type="ORF">GRS66_008921</name>
</gene>
<sequence>MQLKRIALTAASLTAVSAHGYTPGEPWSTLTPSATVSCAATEFTSTFGIAVQTIATASANVKRGVISQINDGQIQATAGPTLASDSTEITTTLTRTSVITVVKGTIATNVVDSANSSSKSPTSTLAPSSAITSTATSTSASTCKATTAVSLENSSCNNDGTLEVTLKGGVLTDNKGRIGSIVANRQFQFDGPTPQAGAIYAAGWSITSEGNLALGDDDVFYQCLSGNFYNLYDEKIGEQCSQIHLQAVSLVNC</sequence>
<keyword evidence="3" id="KW-0964">Secreted</keyword>
<feature type="domain" description="Cell wall mannoprotein PIR1-like C-terminal" evidence="10">
    <location>
        <begin position="169"/>
        <end position="243"/>
    </location>
</feature>
<evidence type="ECO:0000256" key="7">
    <source>
        <dbReference type="ARBA" id="ARBA00038219"/>
    </source>
</evidence>
<keyword evidence="5 9" id="KW-0732">Signal</keyword>
<dbReference type="Pfam" id="PF00399">
    <property type="entry name" value="PIR"/>
    <property type="match status" value="1"/>
</dbReference>
<evidence type="ECO:0000313" key="11">
    <source>
        <dbReference type="EMBL" id="QID86300.1"/>
    </source>
</evidence>
<dbReference type="GO" id="GO:0005199">
    <property type="term" value="F:structural constituent of cell wall"/>
    <property type="evidence" value="ECO:0007669"/>
    <property type="project" value="InterPro"/>
</dbReference>
<protein>
    <submittedName>
        <fullName evidence="11">Cik1 suppressing-protein</fullName>
    </submittedName>
</protein>
<dbReference type="PROSITE" id="PS00929">
    <property type="entry name" value="PIR_REPEAT_1"/>
    <property type="match status" value="1"/>
</dbReference>
<evidence type="ECO:0000256" key="3">
    <source>
        <dbReference type="ARBA" id="ARBA00022525"/>
    </source>
</evidence>
<keyword evidence="2" id="KW-0134">Cell wall</keyword>
<evidence type="ECO:0000256" key="4">
    <source>
        <dbReference type="ARBA" id="ARBA00022685"/>
    </source>
</evidence>
<comment type="subcellular location">
    <subcellularLocation>
        <location evidence="1">Secreted</location>
        <location evidence="1">Cell wall</location>
    </subcellularLocation>
</comment>
<evidence type="ECO:0000256" key="1">
    <source>
        <dbReference type="ARBA" id="ARBA00004191"/>
    </source>
</evidence>
<name>A0A6C1EBP8_SACPS</name>
<evidence type="ECO:0000256" key="5">
    <source>
        <dbReference type="ARBA" id="ARBA00022729"/>
    </source>
</evidence>
<feature type="repeat" description="PIR1/2/3" evidence="8">
    <location>
        <begin position="63"/>
        <end position="81"/>
    </location>
</feature>
<evidence type="ECO:0000256" key="8">
    <source>
        <dbReference type="PROSITE-ProRule" id="PRU00149"/>
    </source>
</evidence>
<evidence type="ECO:0000256" key="9">
    <source>
        <dbReference type="SAM" id="SignalP"/>
    </source>
</evidence>
<dbReference type="Pfam" id="PF22799">
    <property type="entry name" value="PIR1-like_C"/>
    <property type="match status" value="1"/>
</dbReference>
<keyword evidence="4" id="KW-0165">Cleavage on pair of basic residues</keyword>
<dbReference type="GO" id="GO:0009277">
    <property type="term" value="C:fungal-type cell wall"/>
    <property type="evidence" value="ECO:0007669"/>
    <property type="project" value="TreeGrafter"/>
</dbReference>
<evidence type="ECO:0000256" key="6">
    <source>
        <dbReference type="ARBA" id="ARBA00022737"/>
    </source>
</evidence>
<accession>A0A6C1EBP8</accession>
<feature type="chain" id="PRO_5025676951" evidence="9">
    <location>
        <begin position="19"/>
        <end position="253"/>
    </location>
</feature>
<dbReference type="InterPro" id="IPR051153">
    <property type="entry name" value="Yeast_CWMannoprotein_PIR"/>
</dbReference>
<feature type="signal peptide" evidence="9">
    <location>
        <begin position="1"/>
        <end position="18"/>
    </location>
</feature>
<dbReference type="EMBL" id="CP049008">
    <property type="protein sequence ID" value="QID86300.1"/>
    <property type="molecule type" value="Genomic_DNA"/>
</dbReference>
<comment type="similarity">
    <text evidence="7">Belongs to the PIR protein family.</text>
</comment>
<dbReference type="PANTHER" id="PTHR47254:SF1">
    <property type="entry name" value="CELL WALL MANNOPROTEIN CIS3-RELATED"/>
    <property type="match status" value="1"/>
</dbReference>
<reference evidence="11 12" key="1">
    <citation type="journal article" date="2019" name="BMC Genomics">
        <title>Chromosome level assembly and comparative genome analysis confirm lager-brewing yeasts originated from a single hybridization.</title>
        <authorList>
            <person name="Salazar A.N."/>
            <person name="Gorter de Vries A.R."/>
            <person name="van den Broek M."/>
            <person name="Brouwers N."/>
            <person name="de la Torre Cortes P."/>
            <person name="Kuijpers N.G.A."/>
            <person name="Daran J.G."/>
            <person name="Abeel T."/>
        </authorList>
    </citation>
    <scope>NUCLEOTIDE SEQUENCE [LARGE SCALE GENOMIC DNA]</scope>
    <source>
        <strain evidence="11 12">CBS 1483</strain>
    </source>
</reference>
<evidence type="ECO:0000256" key="2">
    <source>
        <dbReference type="ARBA" id="ARBA00022512"/>
    </source>
</evidence>
<dbReference type="GO" id="GO:0031505">
    <property type="term" value="P:fungal-type cell wall organization"/>
    <property type="evidence" value="ECO:0007669"/>
    <property type="project" value="UniProtKB-ARBA"/>
</dbReference>
<dbReference type="InterPro" id="IPR000420">
    <property type="entry name" value="Yeast_PIR_rpt"/>
</dbReference>
<evidence type="ECO:0000313" key="12">
    <source>
        <dbReference type="Proteomes" id="UP000501346"/>
    </source>
</evidence>
<dbReference type="PROSITE" id="PS50256">
    <property type="entry name" value="PIR_REPEAT_2"/>
    <property type="match status" value="1"/>
</dbReference>
<dbReference type="AlphaFoldDB" id="A0A6C1EBP8"/>
<proteinExistence type="inferred from homology"/>
<evidence type="ECO:0000259" key="10">
    <source>
        <dbReference type="Pfam" id="PF22799"/>
    </source>
</evidence>
<dbReference type="InterPro" id="IPR054508">
    <property type="entry name" value="PIR1-like_C"/>
</dbReference>